<organism evidence="2 3">
    <name type="scientific">Solea senegalensis</name>
    <name type="common">Senegalese sole</name>
    <dbReference type="NCBI Taxonomy" id="28829"/>
    <lineage>
        <taxon>Eukaryota</taxon>
        <taxon>Metazoa</taxon>
        <taxon>Chordata</taxon>
        <taxon>Craniata</taxon>
        <taxon>Vertebrata</taxon>
        <taxon>Euteleostomi</taxon>
        <taxon>Actinopterygii</taxon>
        <taxon>Neopterygii</taxon>
        <taxon>Teleostei</taxon>
        <taxon>Neoteleostei</taxon>
        <taxon>Acanthomorphata</taxon>
        <taxon>Carangaria</taxon>
        <taxon>Pleuronectiformes</taxon>
        <taxon>Pleuronectoidei</taxon>
        <taxon>Soleidae</taxon>
        <taxon>Solea</taxon>
    </lineage>
</organism>
<dbReference type="PANTHER" id="PTHR33480:SF5">
    <property type="entry name" value="SI:DKEY-51D8.9"/>
    <property type="match status" value="1"/>
</dbReference>
<feature type="region of interest" description="Disordered" evidence="1">
    <location>
        <begin position="74"/>
        <end position="104"/>
    </location>
</feature>
<evidence type="ECO:0008006" key="4">
    <source>
        <dbReference type="Google" id="ProtNLM"/>
    </source>
</evidence>
<feature type="region of interest" description="Disordered" evidence="1">
    <location>
        <begin position="1"/>
        <end position="31"/>
    </location>
</feature>
<gene>
    <name evidence="2" type="ORF">JOB18_009863</name>
</gene>
<comment type="caution">
    <text evidence="2">The sequence shown here is derived from an EMBL/GenBank/DDBJ whole genome shotgun (WGS) entry which is preliminary data.</text>
</comment>
<keyword evidence="3" id="KW-1185">Reference proteome</keyword>
<evidence type="ECO:0000256" key="1">
    <source>
        <dbReference type="SAM" id="MobiDB-lite"/>
    </source>
</evidence>
<evidence type="ECO:0000313" key="3">
    <source>
        <dbReference type="Proteomes" id="UP000693946"/>
    </source>
</evidence>
<protein>
    <recommendedName>
        <fullName evidence="4">C2H2-type domain-containing protein</fullName>
    </recommendedName>
</protein>
<dbReference type="Proteomes" id="UP000693946">
    <property type="component" value="Linkage Group LG13"/>
</dbReference>
<proteinExistence type="predicted"/>
<name>A0AAV6SEM4_SOLSE</name>
<dbReference type="EMBL" id="JAGKHQ010000005">
    <property type="protein sequence ID" value="KAG7515495.1"/>
    <property type="molecule type" value="Genomic_DNA"/>
</dbReference>
<accession>A0AAV6SEM4</accession>
<dbReference type="PANTHER" id="PTHR33480">
    <property type="entry name" value="SET DOMAIN-CONTAINING PROTEIN-RELATED"/>
    <property type="match status" value="1"/>
</dbReference>
<evidence type="ECO:0000313" key="2">
    <source>
        <dbReference type="EMBL" id="KAG7515495.1"/>
    </source>
</evidence>
<dbReference type="AlphaFoldDB" id="A0AAV6SEM4"/>
<sequence>MKYLQASTHAEHEPFVDGAHADVPSGPQVDDDAHDITSNEHSNEQIVTNVGNEDGTFVPKLRRTKSIIMEKTDFEDPDELYDSTSSGDEYVPDSTTESDDSDFNLTSVIGTKPWPLTELCHDSESESYPPVCDTTTPHLESLRYNSSTSDISVNEEPCSSQDAIDTIVVQASQKRNGNRVYNKKQYCLYCKKAYAKMARHLERAHHNKLYVAKALSLPKGSLERKKQQQRQLCPQRCCYRVRERGVGSI</sequence>
<reference evidence="2 3" key="1">
    <citation type="journal article" date="2021" name="Sci. Rep.">
        <title>Chromosome anchoring in Senegalese sole (Solea senegalensis) reveals sex-associated markers and genome rearrangements in flatfish.</title>
        <authorList>
            <person name="Guerrero-Cozar I."/>
            <person name="Gomez-Garrido J."/>
            <person name="Berbel C."/>
            <person name="Martinez-Blanch J.F."/>
            <person name="Alioto T."/>
            <person name="Claros M.G."/>
            <person name="Gagnaire P.A."/>
            <person name="Manchado M."/>
        </authorList>
    </citation>
    <scope>NUCLEOTIDE SEQUENCE [LARGE SCALE GENOMIC DNA]</scope>
    <source>
        <strain evidence="2">Sse05_10M</strain>
    </source>
</reference>